<sequence>MLASDAASTAKSSSSRIAGVKIDIPKAKVKSGGSGVNATIADPDGEATLSKFNLVHISLRTVDSIAEKLKKTWRSPM</sequence>
<dbReference type="Proteomes" id="UP000053989">
    <property type="component" value="Unassembled WGS sequence"/>
</dbReference>
<organism evidence="1 2">
    <name type="scientific">Scleroderma citrinum Foug A</name>
    <dbReference type="NCBI Taxonomy" id="1036808"/>
    <lineage>
        <taxon>Eukaryota</taxon>
        <taxon>Fungi</taxon>
        <taxon>Dikarya</taxon>
        <taxon>Basidiomycota</taxon>
        <taxon>Agaricomycotina</taxon>
        <taxon>Agaricomycetes</taxon>
        <taxon>Agaricomycetidae</taxon>
        <taxon>Boletales</taxon>
        <taxon>Sclerodermatineae</taxon>
        <taxon>Sclerodermataceae</taxon>
        <taxon>Scleroderma</taxon>
    </lineage>
</organism>
<dbReference type="AlphaFoldDB" id="A0A0C3E910"/>
<reference evidence="2" key="2">
    <citation type="submission" date="2015-01" db="EMBL/GenBank/DDBJ databases">
        <title>Evolutionary Origins and Diversification of the Mycorrhizal Mutualists.</title>
        <authorList>
            <consortium name="DOE Joint Genome Institute"/>
            <consortium name="Mycorrhizal Genomics Consortium"/>
            <person name="Kohler A."/>
            <person name="Kuo A."/>
            <person name="Nagy L.G."/>
            <person name="Floudas D."/>
            <person name="Copeland A."/>
            <person name="Barry K.W."/>
            <person name="Cichocki N."/>
            <person name="Veneault-Fourrey C."/>
            <person name="LaButti K."/>
            <person name="Lindquist E.A."/>
            <person name="Lipzen A."/>
            <person name="Lundell T."/>
            <person name="Morin E."/>
            <person name="Murat C."/>
            <person name="Riley R."/>
            <person name="Ohm R."/>
            <person name="Sun H."/>
            <person name="Tunlid A."/>
            <person name="Henrissat B."/>
            <person name="Grigoriev I.V."/>
            <person name="Hibbett D.S."/>
            <person name="Martin F."/>
        </authorList>
    </citation>
    <scope>NUCLEOTIDE SEQUENCE [LARGE SCALE GENOMIC DNA]</scope>
    <source>
        <strain evidence="2">Foug A</strain>
    </source>
</reference>
<proteinExistence type="predicted"/>
<keyword evidence="2" id="KW-1185">Reference proteome</keyword>
<accession>A0A0C3E910</accession>
<gene>
    <name evidence="1" type="ORF">SCLCIDRAFT_1213286</name>
</gene>
<evidence type="ECO:0000313" key="1">
    <source>
        <dbReference type="EMBL" id="KIM64451.1"/>
    </source>
</evidence>
<dbReference type="InParanoid" id="A0A0C3E910"/>
<evidence type="ECO:0000313" key="2">
    <source>
        <dbReference type="Proteomes" id="UP000053989"/>
    </source>
</evidence>
<reference evidence="1 2" key="1">
    <citation type="submission" date="2014-04" db="EMBL/GenBank/DDBJ databases">
        <authorList>
            <consortium name="DOE Joint Genome Institute"/>
            <person name="Kuo A."/>
            <person name="Kohler A."/>
            <person name="Nagy L.G."/>
            <person name="Floudas D."/>
            <person name="Copeland A."/>
            <person name="Barry K.W."/>
            <person name="Cichocki N."/>
            <person name="Veneault-Fourrey C."/>
            <person name="LaButti K."/>
            <person name="Lindquist E.A."/>
            <person name="Lipzen A."/>
            <person name="Lundell T."/>
            <person name="Morin E."/>
            <person name="Murat C."/>
            <person name="Sun H."/>
            <person name="Tunlid A."/>
            <person name="Henrissat B."/>
            <person name="Grigoriev I.V."/>
            <person name="Hibbett D.S."/>
            <person name="Martin F."/>
            <person name="Nordberg H.P."/>
            <person name="Cantor M.N."/>
            <person name="Hua S.X."/>
        </authorList>
    </citation>
    <scope>NUCLEOTIDE SEQUENCE [LARGE SCALE GENOMIC DNA]</scope>
    <source>
        <strain evidence="1 2">Foug A</strain>
    </source>
</reference>
<dbReference type="EMBL" id="KN822028">
    <property type="protein sequence ID" value="KIM64451.1"/>
    <property type="molecule type" value="Genomic_DNA"/>
</dbReference>
<protein>
    <submittedName>
        <fullName evidence="1">Uncharacterized protein</fullName>
    </submittedName>
</protein>
<name>A0A0C3E910_9AGAM</name>
<dbReference type="HOGENOM" id="CLU_2639540_0_0_1"/>